<name>A0A7T8KFX0_CALRO</name>
<dbReference type="Proteomes" id="UP000595437">
    <property type="component" value="Chromosome 5"/>
</dbReference>
<dbReference type="EMBL" id="CP045894">
    <property type="protein sequence ID" value="QQP55179.1"/>
    <property type="molecule type" value="Genomic_DNA"/>
</dbReference>
<sequence length="81" mass="9684">NVDYLRAIFIFAAARYCALRLRIPKPQDSSWNYAFEVTKFYPSQSARHLHTLKKVLRFYKKKSTPRTMKTARKKLKNNLTF</sequence>
<keyword evidence="2" id="KW-1185">Reference proteome</keyword>
<dbReference type="AlphaFoldDB" id="A0A7T8KFX0"/>
<feature type="non-terminal residue" evidence="1">
    <location>
        <position position="1"/>
    </location>
</feature>
<reference evidence="2" key="1">
    <citation type="submission" date="2021-01" db="EMBL/GenBank/DDBJ databases">
        <title>Caligus Genome Assembly.</title>
        <authorList>
            <person name="Gallardo-Escarate C."/>
        </authorList>
    </citation>
    <scope>NUCLEOTIDE SEQUENCE [LARGE SCALE GENOMIC DNA]</scope>
</reference>
<accession>A0A7T8KFX0</accession>
<evidence type="ECO:0000313" key="2">
    <source>
        <dbReference type="Proteomes" id="UP000595437"/>
    </source>
</evidence>
<organism evidence="1 2">
    <name type="scientific">Caligus rogercresseyi</name>
    <name type="common">Sea louse</name>
    <dbReference type="NCBI Taxonomy" id="217165"/>
    <lineage>
        <taxon>Eukaryota</taxon>
        <taxon>Metazoa</taxon>
        <taxon>Ecdysozoa</taxon>
        <taxon>Arthropoda</taxon>
        <taxon>Crustacea</taxon>
        <taxon>Multicrustacea</taxon>
        <taxon>Hexanauplia</taxon>
        <taxon>Copepoda</taxon>
        <taxon>Siphonostomatoida</taxon>
        <taxon>Caligidae</taxon>
        <taxon>Caligus</taxon>
    </lineage>
</organism>
<protein>
    <submittedName>
        <fullName evidence="1">Uncharacterized protein</fullName>
    </submittedName>
</protein>
<proteinExistence type="predicted"/>
<evidence type="ECO:0000313" key="1">
    <source>
        <dbReference type="EMBL" id="QQP55179.1"/>
    </source>
</evidence>
<gene>
    <name evidence="1" type="ORF">FKW44_008282</name>
</gene>